<keyword evidence="5" id="KW-0479">Metal-binding</keyword>
<comment type="cofactor">
    <cofactor evidence="5">
        <name>Mg(2+)</name>
        <dbReference type="ChEBI" id="CHEBI:18420"/>
    </cofactor>
</comment>
<feature type="binding site" evidence="4">
    <location>
        <position position="56"/>
    </location>
    <ligand>
        <name>substrate</name>
    </ligand>
</feature>
<dbReference type="GO" id="GO:0030272">
    <property type="term" value="F:5-formyltetrahydrofolate cyclo-ligase activity"/>
    <property type="evidence" value="ECO:0007669"/>
    <property type="project" value="UniProtKB-EC"/>
</dbReference>
<evidence type="ECO:0000256" key="1">
    <source>
        <dbReference type="ARBA" id="ARBA00010638"/>
    </source>
</evidence>
<dbReference type="InterPro" id="IPR002698">
    <property type="entry name" value="FTHF_cligase"/>
</dbReference>
<dbReference type="NCBIfam" id="TIGR02727">
    <property type="entry name" value="MTHFS_bact"/>
    <property type="match status" value="1"/>
</dbReference>
<keyword evidence="6" id="KW-0436">Ligase</keyword>
<dbReference type="PIRSF" id="PIRSF006806">
    <property type="entry name" value="FTHF_cligase"/>
    <property type="match status" value="1"/>
</dbReference>
<evidence type="ECO:0000256" key="5">
    <source>
        <dbReference type="RuleBase" id="RU361279"/>
    </source>
</evidence>
<proteinExistence type="inferred from homology"/>
<evidence type="ECO:0000313" key="6">
    <source>
        <dbReference type="EMBL" id="VYS99522.1"/>
    </source>
</evidence>
<evidence type="ECO:0000256" key="4">
    <source>
        <dbReference type="PIRSR" id="PIRSR006806-1"/>
    </source>
</evidence>
<dbReference type="GO" id="GO:0046872">
    <property type="term" value="F:metal ion binding"/>
    <property type="evidence" value="ECO:0007669"/>
    <property type="project" value="UniProtKB-KW"/>
</dbReference>
<gene>
    <name evidence="6" type="ORF">AULFYP135_01218</name>
</gene>
<feature type="binding site" evidence="4">
    <location>
        <position position="61"/>
    </location>
    <ligand>
        <name>substrate</name>
    </ligand>
</feature>
<comment type="similarity">
    <text evidence="1 5">Belongs to the 5-formyltetrahydrofolate cyclo-ligase family.</text>
</comment>
<dbReference type="GO" id="GO:0035999">
    <property type="term" value="P:tetrahydrofolate interconversion"/>
    <property type="evidence" value="ECO:0007669"/>
    <property type="project" value="TreeGrafter"/>
</dbReference>
<dbReference type="PANTHER" id="PTHR23407">
    <property type="entry name" value="ATPASE INHIBITOR/5-FORMYLTETRAHYDROFOLATE CYCLO-LIGASE"/>
    <property type="match status" value="1"/>
</dbReference>
<feature type="binding site" evidence="4">
    <location>
        <begin position="10"/>
        <end position="14"/>
    </location>
    <ligand>
        <name>ATP</name>
        <dbReference type="ChEBI" id="CHEBI:30616"/>
    </ligand>
</feature>
<dbReference type="AlphaFoldDB" id="A0A6N2T399"/>
<dbReference type="Gene3D" id="3.40.50.10420">
    <property type="entry name" value="NagB/RpiA/CoA transferase-like"/>
    <property type="match status" value="1"/>
</dbReference>
<comment type="catalytic activity">
    <reaction evidence="5">
        <text>(6S)-5-formyl-5,6,7,8-tetrahydrofolate + ATP = (6R)-5,10-methenyltetrahydrofolate + ADP + phosphate</text>
        <dbReference type="Rhea" id="RHEA:10488"/>
        <dbReference type="ChEBI" id="CHEBI:30616"/>
        <dbReference type="ChEBI" id="CHEBI:43474"/>
        <dbReference type="ChEBI" id="CHEBI:57455"/>
        <dbReference type="ChEBI" id="CHEBI:57457"/>
        <dbReference type="ChEBI" id="CHEBI:456216"/>
        <dbReference type="EC" id="6.3.3.2"/>
    </reaction>
</comment>
<dbReference type="EC" id="6.3.3.2" evidence="5"/>
<dbReference type="GO" id="GO:0009396">
    <property type="term" value="P:folic acid-containing compound biosynthetic process"/>
    <property type="evidence" value="ECO:0007669"/>
    <property type="project" value="TreeGrafter"/>
</dbReference>
<organism evidence="6">
    <name type="scientific">uncultured Anaerotruncus sp</name>
    <dbReference type="NCBI Taxonomy" id="905011"/>
    <lineage>
        <taxon>Bacteria</taxon>
        <taxon>Bacillati</taxon>
        <taxon>Bacillota</taxon>
        <taxon>Clostridia</taxon>
        <taxon>Eubacteriales</taxon>
        <taxon>Oscillospiraceae</taxon>
        <taxon>Anaerotruncus</taxon>
        <taxon>environmental samples</taxon>
    </lineage>
</organism>
<dbReference type="PANTHER" id="PTHR23407:SF1">
    <property type="entry name" value="5-FORMYLTETRAHYDROFOLATE CYCLO-LIGASE"/>
    <property type="match status" value="1"/>
</dbReference>
<evidence type="ECO:0000256" key="3">
    <source>
        <dbReference type="ARBA" id="ARBA00022840"/>
    </source>
</evidence>
<dbReference type="Pfam" id="PF01812">
    <property type="entry name" value="5-FTHF_cyc-lig"/>
    <property type="match status" value="1"/>
</dbReference>
<feature type="binding site" evidence="4">
    <location>
        <begin position="140"/>
        <end position="148"/>
    </location>
    <ligand>
        <name>ATP</name>
        <dbReference type="ChEBI" id="CHEBI:30616"/>
    </ligand>
</feature>
<dbReference type="EMBL" id="CACRSL010000003">
    <property type="protein sequence ID" value="VYS99522.1"/>
    <property type="molecule type" value="Genomic_DNA"/>
</dbReference>
<dbReference type="SUPFAM" id="SSF100950">
    <property type="entry name" value="NagB/RpiA/CoA transferase-like"/>
    <property type="match status" value="1"/>
</dbReference>
<name>A0A6N2T399_9FIRM</name>
<dbReference type="InterPro" id="IPR037171">
    <property type="entry name" value="NagB/RpiA_transferase-like"/>
</dbReference>
<keyword evidence="5" id="KW-0460">Magnesium</keyword>
<accession>A0A6N2T399</accession>
<dbReference type="GO" id="GO:0005524">
    <property type="term" value="F:ATP binding"/>
    <property type="evidence" value="ECO:0007669"/>
    <property type="project" value="UniProtKB-KW"/>
</dbReference>
<keyword evidence="3 4" id="KW-0067">ATP-binding</keyword>
<protein>
    <recommendedName>
        <fullName evidence="5">5-formyltetrahydrofolate cyclo-ligase</fullName>
        <ecNumber evidence="5">6.3.3.2</ecNumber>
    </recommendedName>
</protein>
<dbReference type="InterPro" id="IPR024185">
    <property type="entry name" value="FTHF_cligase-like_sf"/>
</dbReference>
<sequence>MKNIDLREYKGALRRESKAYRQSLPAEAKAKKDSAILRRLLALRQYQQASLVLTYVSTAIEVDTRELIRQALADGKRVGVPRCIDGTRLMEFYEIGSLDDLEKRTFGVLEPVPERCALITDFSKSICVVPALLYDLSGYRIGYGGGYYDRFLAHYPGYKVGVTYVKCIRRRILHGRYDVPVSALVTERYVNFLKSPALRRGSPRE</sequence>
<keyword evidence="2 4" id="KW-0547">Nucleotide-binding</keyword>
<reference evidence="6" key="1">
    <citation type="submission" date="2019-11" db="EMBL/GenBank/DDBJ databases">
        <authorList>
            <person name="Feng L."/>
        </authorList>
    </citation>
    <scope>NUCLEOTIDE SEQUENCE</scope>
    <source>
        <strain evidence="6">AundefinedLFYP135</strain>
    </source>
</reference>
<evidence type="ECO:0000256" key="2">
    <source>
        <dbReference type="ARBA" id="ARBA00022741"/>
    </source>
</evidence>